<comment type="caution">
    <text evidence="4">The sequence shown here is derived from an EMBL/GenBank/DDBJ whole genome shotgun (WGS) entry which is preliminary data.</text>
</comment>
<organism evidence="4 5">
    <name type="scientific">Hoeflea prorocentri</name>
    <dbReference type="NCBI Taxonomy" id="1922333"/>
    <lineage>
        <taxon>Bacteria</taxon>
        <taxon>Pseudomonadati</taxon>
        <taxon>Pseudomonadota</taxon>
        <taxon>Alphaproteobacteria</taxon>
        <taxon>Hyphomicrobiales</taxon>
        <taxon>Rhizobiaceae</taxon>
        <taxon>Hoeflea</taxon>
    </lineage>
</organism>
<accession>A0A9X3ZI26</accession>
<dbReference type="Gene3D" id="1.20.58.920">
    <property type="match status" value="1"/>
</dbReference>
<dbReference type="GO" id="GO:0016020">
    <property type="term" value="C:membrane"/>
    <property type="evidence" value="ECO:0007669"/>
    <property type="project" value="InterPro"/>
</dbReference>
<dbReference type="GO" id="GO:0035556">
    <property type="term" value="P:intracellular signal transduction"/>
    <property type="evidence" value="ECO:0007669"/>
    <property type="project" value="InterPro"/>
</dbReference>
<dbReference type="GO" id="GO:0006171">
    <property type="term" value="P:cAMP biosynthetic process"/>
    <property type="evidence" value="ECO:0007669"/>
    <property type="project" value="TreeGrafter"/>
</dbReference>
<dbReference type="SUPFAM" id="SSF158472">
    <property type="entry name" value="HAMP domain-like"/>
    <property type="match status" value="1"/>
</dbReference>
<dbReference type="Pfam" id="PF12860">
    <property type="entry name" value="PAS_7"/>
    <property type="match status" value="1"/>
</dbReference>
<feature type="domain" description="HAMP" evidence="3">
    <location>
        <begin position="374"/>
        <end position="426"/>
    </location>
</feature>
<keyword evidence="1" id="KW-1133">Transmembrane helix</keyword>
<dbReference type="PANTHER" id="PTHR43081:SF18">
    <property type="entry name" value="BLL7624 PROTEIN"/>
    <property type="match status" value="1"/>
</dbReference>
<dbReference type="SMART" id="SM00044">
    <property type="entry name" value="CYCc"/>
    <property type="match status" value="1"/>
</dbReference>
<evidence type="ECO:0000256" key="1">
    <source>
        <dbReference type="SAM" id="Phobius"/>
    </source>
</evidence>
<dbReference type="SMART" id="SM00304">
    <property type="entry name" value="HAMP"/>
    <property type="match status" value="1"/>
</dbReference>
<dbReference type="InterPro" id="IPR035965">
    <property type="entry name" value="PAS-like_dom_sf"/>
</dbReference>
<evidence type="ECO:0000259" key="2">
    <source>
        <dbReference type="PROSITE" id="PS50125"/>
    </source>
</evidence>
<dbReference type="AlphaFoldDB" id="A0A9X3ZI26"/>
<dbReference type="GO" id="GO:0004016">
    <property type="term" value="F:adenylate cyclase activity"/>
    <property type="evidence" value="ECO:0007669"/>
    <property type="project" value="UniProtKB-ARBA"/>
</dbReference>
<dbReference type="Gene3D" id="3.30.70.1230">
    <property type="entry name" value="Nucleotide cyclase"/>
    <property type="match status" value="1"/>
</dbReference>
<evidence type="ECO:0000259" key="3">
    <source>
        <dbReference type="PROSITE" id="PS50885"/>
    </source>
</evidence>
<dbReference type="Gene3D" id="1.10.8.500">
    <property type="entry name" value="HAMP domain in histidine kinase"/>
    <property type="match status" value="1"/>
</dbReference>
<dbReference type="InterPro" id="IPR038188">
    <property type="entry name" value="TorS_sensor_sf"/>
</dbReference>
<dbReference type="InterPro" id="IPR001054">
    <property type="entry name" value="A/G_cyclase"/>
</dbReference>
<dbReference type="CDD" id="cd07302">
    <property type="entry name" value="CHD"/>
    <property type="match status" value="1"/>
</dbReference>
<dbReference type="Pfam" id="PF00211">
    <property type="entry name" value="Guanylate_cyc"/>
    <property type="match status" value="1"/>
</dbReference>
<evidence type="ECO:0000313" key="4">
    <source>
        <dbReference type="EMBL" id="MDA5400267.1"/>
    </source>
</evidence>
<sequence length="838" mass="91730">MSDNAGTTDALAGMPATRFGIKPQLSLAFIAMTAMTALVGAVAWLIFEQIEHTVVEITEHSIPEITLATQIADVGADITAFAPTITASRTQNERVRRRDRLDGDGSRLRDLVSQWTHEQVALSAAARLSEAADNIARQIEIADRAVEDQLNRAASINERSAVLDKTHTALLDALEPLIDDAVFEVVIEGEQSATGGSGSNGQDLSELIDTGVMSLLHLLTLQADGNLAVGILREVADTSDLALLTPMAERFRAVSERLERTLPLVPATIDRTVLQQNISILTGSGLGTDNIFELKRTQLQQAETAQAALGDIRIQSAAISSAVAELVQAAEDESRQTAARARDIIGGGHTAIAAISVASVGFAILMLILFVGPRLVRPIEQTTNTMSRLAAGDTDVAIPGLERRDEIGRMARALEVFRDITIEVQESNLREIETARRRLHDAIESISEGFSLYNGEDQLVVCNDKYGELVHPEIADRVEPGMTFEEIVRMSLDEGLIEEARGREEEWLRERLAVHRNPGQPHLMKRSNGMWIMVSERQTAEGGIVAVYSDITELKERENELAAKSKALEDLSGQLSKYLSPQIYQSIFSGQQAATVASERKKLTVFFSDLEGFTEKADRMEAEDLSNLLNEYLTEMSQIALEHGATIDKYVGDAVIAFFGDPVSRGLREDALACVRMAIAMQKRLEELAPKWAASGLSEQLQCRMGISTGYCTVGNFGSEDRMDYTIIGSPVNLASRLETAAMPGSILISAETRNLVHQDIPCREHETLEIKGFAYPVKSYLALFDDAEGTDYISERSDNLTIDVDLEAMTASERKKATEVLEKIVNKLKDGDHDERP</sequence>
<dbReference type="PANTHER" id="PTHR43081">
    <property type="entry name" value="ADENYLATE CYCLASE, TERMINAL-DIFFERENTIATION SPECIFIC-RELATED"/>
    <property type="match status" value="1"/>
</dbReference>
<reference evidence="4" key="1">
    <citation type="submission" date="2022-11" db="EMBL/GenBank/DDBJ databases">
        <title>Draft genome sequence of Hoeflea poritis E7-10 and Hoeflea prorocentri PM5-8, separated from scleractinian coral Porites lutea and marine dinoflagellate.</title>
        <authorList>
            <person name="Zhang G."/>
            <person name="Wei Q."/>
            <person name="Cai L."/>
        </authorList>
    </citation>
    <scope>NUCLEOTIDE SEQUENCE</scope>
    <source>
        <strain evidence="4">PM5-8</strain>
    </source>
</reference>
<feature type="transmembrane region" description="Helical" evidence="1">
    <location>
        <begin position="350"/>
        <end position="372"/>
    </location>
</feature>
<dbReference type="SUPFAM" id="SSF55073">
    <property type="entry name" value="Nucleotide cyclase"/>
    <property type="match status" value="1"/>
</dbReference>
<dbReference type="Proteomes" id="UP001151234">
    <property type="component" value="Unassembled WGS sequence"/>
</dbReference>
<keyword evidence="5" id="KW-1185">Reference proteome</keyword>
<dbReference type="InterPro" id="IPR050697">
    <property type="entry name" value="Adenylyl/Guanylyl_Cyclase_3/4"/>
</dbReference>
<dbReference type="Pfam" id="PF00672">
    <property type="entry name" value="HAMP"/>
    <property type="match status" value="1"/>
</dbReference>
<dbReference type="PROSITE" id="PS50125">
    <property type="entry name" value="GUANYLATE_CYCLASE_2"/>
    <property type="match status" value="1"/>
</dbReference>
<feature type="domain" description="Guanylate cyclase" evidence="2">
    <location>
        <begin position="604"/>
        <end position="739"/>
    </location>
</feature>
<protein>
    <submittedName>
        <fullName evidence="4">PAS-domain containing protein</fullName>
    </submittedName>
</protein>
<dbReference type="InterPro" id="IPR003660">
    <property type="entry name" value="HAMP_dom"/>
</dbReference>
<gene>
    <name evidence="4" type="ORF">OQ273_16940</name>
</gene>
<feature type="transmembrane region" description="Helical" evidence="1">
    <location>
        <begin position="25"/>
        <end position="47"/>
    </location>
</feature>
<proteinExistence type="predicted"/>
<name>A0A9X3ZI26_9HYPH</name>
<dbReference type="Gene3D" id="3.30.450.20">
    <property type="entry name" value="PAS domain"/>
    <property type="match status" value="1"/>
</dbReference>
<keyword evidence="1" id="KW-0472">Membrane</keyword>
<evidence type="ECO:0000313" key="5">
    <source>
        <dbReference type="Proteomes" id="UP001151234"/>
    </source>
</evidence>
<dbReference type="InterPro" id="IPR029787">
    <property type="entry name" value="Nucleotide_cyclase"/>
</dbReference>
<keyword evidence="1" id="KW-0812">Transmembrane</keyword>
<dbReference type="CDD" id="cd06225">
    <property type="entry name" value="HAMP"/>
    <property type="match status" value="1"/>
</dbReference>
<dbReference type="PROSITE" id="PS50885">
    <property type="entry name" value="HAMP"/>
    <property type="match status" value="1"/>
</dbReference>
<dbReference type="SUPFAM" id="SSF55785">
    <property type="entry name" value="PYP-like sensor domain (PAS domain)"/>
    <property type="match status" value="1"/>
</dbReference>
<dbReference type="EMBL" id="JAPJZI010000001">
    <property type="protein sequence ID" value="MDA5400267.1"/>
    <property type="molecule type" value="Genomic_DNA"/>
</dbReference>
<dbReference type="RefSeq" id="WP_267991721.1">
    <property type="nucleotide sequence ID" value="NZ_JAPJZI010000001.1"/>
</dbReference>